<organism evidence="16 17">
    <name type="scientific">Sphingomonas yabuuchiae</name>
    <dbReference type="NCBI Taxonomy" id="172044"/>
    <lineage>
        <taxon>Bacteria</taxon>
        <taxon>Pseudomonadati</taxon>
        <taxon>Pseudomonadota</taxon>
        <taxon>Alphaproteobacteria</taxon>
        <taxon>Sphingomonadales</taxon>
        <taxon>Sphingomonadaceae</taxon>
        <taxon>Sphingomonas</taxon>
    </lineage>
</organism>
<evidence type="ECO:0000313" key="17">
    <source>
        <dbReference type="Proteomes" id="UP000073923"/>
    </source>
</evidence>
<comment type="similarity">
    <text evidence="9">Belongs to the methyl-accepting chemotaxis (MCP) protein family.</text>
</comment>
<comment type="caution">
    <text evidence="16">The sequence shown here is derived from an EMBL/GenBank/DDBJ whole genome shotgun (WGS) entry which is preliminary data.</text>
</comment>
<dbReference type="InterPro" id="IPR003660">
    <property type="entry name" value="HAMP_dom"/>
</dbReference>
<dbReference type="RefSeq" id="WP_058746464.1">
    <property type="nucleotide sequence ID" value="NZ_LDTF01000095.1"/>
</dbReference>
<feature type="domain" description="HAMP" evidence="15">
    <location>
        <begin position="206"/>
        <end position="259"/>
    </location>
</feature>
<keyword evidence="2" id="KW-1003">Cell membrane</keyword>
<feature type="region of interest" description="Disordered" evidence="11">
    <location>
        <begin position="570"/>
        <end position="610"/>
    </location>
</feature>
<feature type="domain" description="Methyl-accepting transducer" evidence="13">
    <location>
        <begin position="320"/>
        <end position="549"/>
    </location>
</feature>
<dbReference type="SMART" id="SM00283">
    <property type="entry name" value="MA"/>
    <property type="match status" value="1"/>
</dbReference>
<name>A0A147ILQ1_9SPHN</name>
<dbReference type="GO" id="GO:0006935">
    <property type="term" value="P:chemotaxis"/>
    <property type="evidence" value="ECO:0007669"/>
    <property type="project" value="UniProtKB-KW"/>
</dbReference>
<feature type="domain" description="T-SNARE coiled-coil homology" evidence="14">
    <location>
        <begin position="479"/>
        <end position="541"/>
    </location>
</feature>
<evidence type="ECO:0000256" key="3">
    <source>
        <dbReference type="ARBA" id="ARBA00022481"/>
    </source>
</evidence>
<dbReference type="PANTHER" id="PTHR43531:SF11">
    <property type="entry name" value="METHYL-ACCEPTING CHEMOTAXIS PROTEIN 3"/>
    <property type="match status" value="1"/>
</dbReference>
<dbReference type="InterPro" id="IPR003122">
    <property type="entry name" value="Tar_rcpt_lig-bd"/>
</dbReference>
<dbReference type="Gene3D" id="1.10.287.950">
    <property type="entry name" value="Methyl-accepting chemotaxis protein"/>
    <property type="match status" value="1"/>
</dbReference>
<dbReference type="Pfam" id="PF00015">
    <property type="entry name" value="MCPsignal"/>
    <property type="match status" value="1"/>
</dbReference>
<comment type="subcellular location">
    <subcellularLocation>
        <location evidence="1">Cell membrane</location>
        <topology evidence="1">Multi-pass membrane protein</topology>
    </subcellularLocation>
</comment>
<keyword evidence="7 12" id="KW-0472">Membrane</keyword>
<keyword evidence="5 12" id="KW-0812">Transmembrane</keyword>
<evidence type="ECO:0000256" key="2">
    <source>
        <dbReference type="ARBA" id="ARBA00022475"/>
    </source>
</evidence>
<dbReference type="Pfam" id="PF00672">
    <property type="entry name" value="HAMP"/>
    <property type="match status" value="1"/>
</dbReference>
<dbReference type="PROSITE" id="PS50111">
    <property type="entry name" value="CHEMOTAXIS_TRANSDUC_2"/>
    <property type="match status" value="1"/>
</dbReference>
<accession>A0A147ILQ1</accession>
<dbReference type="FunFam" id="1.10.287.950:FF:000001">
    <property type="entry name" value="Methyl-accepting chemotaxis sensory transducer"/>
    <property type="match status" value="1"/>
</dbReference>
<evidence type="ECO:0000259" key="15">
    <source>
        <dbReference type="PROSITE" id="PS50885"/>
    </source>
</evidence>
<evidence type="ECO:0000256" key="4">
    <source>
        <dbReference type="ARBA" id="ARBA00022500"/>
    </source>
</evidence>
<dbReference type="AlphaFoldDB" id="A0A147ILQ1"/>
<dbReference type="GO" id="GO:0007165">
    <property type="term" value="P:signal transduction"/>
    <property type="evidence" value="ECO:0007669"/>
    <property type="project" value="UniProtKB-KW"/>
</dbReference>
<proteinExistence type="inferred from homology"/>
<dbReference type="InterPro" id="IPR000727">
    <property type="entry name" value="T_SNARE_dom"/>
</dbReference>
<dbReference type="PROSITE" id="PS50885">
    <property type="entry name" value="HAMP"/>
    <property type="match status" value="2"/>
</dbReference>
<evidence type="ECO:0000256" key="5">
    <source>
        <dbReference type="ARBA" id="ARBA00022692"/>
    </source>
</evidence>
<evidence type="ECO:0000256" key="10">
    <source>
        <dbReference type="PROSITE-ProRule" id="PRU00284"/>
    </source>
</evidence>
<keyword evidence="4" id="KW-0145">Chemotaxis</keyword>
<evidence type="ECO:0000259" key="13">
    <source>
        <dbReference type="PROSITE" id="PS50111"/>
    </source>
</evidence>
<gene>
    <name evidence="16" type="ORF">NS355_15175</name>
</gene>
<evidence type="ECO:0000256" key="11">
    <source>
        <dbReference type="SAM" id="MobiDB-lite"/>
    </source>
</evidence>
<dbReference type="GO" id="GO:0005886">
    <property type="term" value="C:plasma membrane"/>
    <property type="evidence" value="ECO:0007669"/>
    <property type="project" value="UniProtKB-SubCell"/>
</dbReference>
<dbReference type="PROSITE" id="PS50192">
    <property type="entry name" value="T_SNARE"/>
    <property type="match status" value="1"/>
</dbReference>
<dbReference type="PANTHER" id="PTHR43531">
    <property type="entry name" value="PROTEIN ICFG"/>
    <property type="match status" value="1"/>
</dbReference>
<evidence type="ECO:0000256" key="1">
    <source>
        <dbReference type="ARBA" id="ARBA00004651"/>
    </source>
</evidence>
<keyword evidence="3" id="KW-0488">Methylation</keyword>
<feature type="transmembrane region" description="Helical" evidence="12">
    <location>
        <begin position="185"/>
        <end position="205"/>
    </location>
</feature>
<evidence type="ECO:0000256" key="12">
    <source>
        <dbReference type="SAM" id="Phobius"/>
    </source>
</evidence>
<dbReference type="CDD" id="cd11386">
    <property type="entry name" value="MCP_signal"/>
    <property type="match status" value="1"/>
</dbReference>
<dbReference type="InterPro" id="IPR004089">
    <property type="entry name" value="MCPsignal_dom"/>
</dbReference>
<evidence type="ECO:0000259" key="14">
    <source>
        <dbReference type="PROSITE" id="PS50192"/>
    </source>
</evidence>
<dbReference type="Gene3D" id="6.10.340.10">
    <property type="match status" value="1"/>
</dbReference>
<dbReference type="SUPFAM" id="SSF58104">
    <property type="entry name" value="Methyl-accepting chemotaxis protein (MCP) signaling domain"/>
    <property type="match status" value="1"/>
</dbReference>
<dbReference type="EMBL" id="LDTF01000095">
    <property type="protein sequence ID" value="KTT96080.1"/>
    <property type="molecule type" value="Genomic_DNA"/>
</dbReference>
<evidence type="ECO:0000256" key="7">
    <source>
        <dbReference type="ARBA" id="ARBA00023136"/>
    </source>
</evidence>
<dbReference type="SMART" id="SM00304">
    <property type="entry name" value="HAMP"/>
    <property type="match status" value="2"/>
</dbReference>
<evidence type="ECO:0000256" key="6">
    <source>
        <dbReference type="ARBA" id="ARBA00022989"/>
    </source>
</evidence>
<evidence type="ECO:0000313" key="16">
    <source>
        <dbReference type="EMBL" id="KTT96080.1"/>
    </source>
</evidence>
<dbReference type="InterPro" id="IPR051310">
    <property type="entry name" value="MCP_chemotaxis"/>
</dbReference>
<feature type="domain" description="HAMP" evidence="15">
    <location>
        <begin position="263"/>
        <end position="315"/>
    </location>
</feature>
<dbReference type="Pfam" id="PF02203">
    <property type="entry name" value="TarH"/>
    <property type="match status" value="1"/>
</dbReference>
<dbReference type="PATRIC" id="fig|172044.3.peg.3584"/>
<evidence type="ECO:0000256" key="9">
    <source>
        <dbReference type="ARBA" id="ARBA00029447"/>
    </source>
</evidence>
<keyword evidence="6 12" id="KW-1133">Transmembrane helix</keyword>
<sequence>MTIGTKLTTCLLALGLIIVGLGGLGLTSMTGSEAALTTMLQDRVIPLRDLKIVADKYAVDIVDASHKARNGNLAFPDAADRVRQGVITLHRHWKLYRATEINAQEAVLADEAARNMRIADQRVAELAAILDRGDRAALDAFVIGKLYPSIDPVSASIGKLVDLQIKVAEETGTEARDRAAFNRKLMIGLMLVSALILGLSILTIARTVLAPVKRLATTIRDLARSKGTAAVPHLDQRDEIGDIARSVDAFRQSVVDAEQEKARAASEATEILGRSLSALAAGDLTCKIDAEFPDGYAKLRSDFNSTVTELNTTLAQVAASVTQIRTGASEVNQASDHLSQRTEQQAASLEESSAAMAEVTDTVRNTAKDAAQASEVVGKAQEDAERSGEVVRRTVEAIARVEQTSSEISEIISVIDGIAFQTNLLALNAGVEAARAGDAGKGFAVVASEVRALAQRSAEAAKDVKARISASAQQVEAGVALVGETGRSLERIIGRVGEISALTRTIAGAAEQQSTGLQQINTAVSEMDTVTQQNAAMVEEANAAARNLANEADMLANQIGRFRLDRTSPAAAPMAAPTPVPTAPRPSRKLPARHGNLALVERSEDDWSSF</sequence>
<dbReference type="SUPFAM" id="SSF158472">
    <property type="entry name" value="HAMP domain-like"/>
    <property type="match status" value="1"/>
</dbReference>
<dbReference type="Proteomes" id="UP000073923">
    <property type="component" value="Unassembled WGS sequence"/>
</dbReference>
<reference evidence="16 17" key="1">
    <citation type="journal article" date="2016" name="Front. Microbiol.">
        <title>Genomic Resource of Rice Seed Associated Bacteria.</title>
        <authorList>
            <person name="Midha S."/>
            <person name="Bansal K."/>
            <person name="Sharma S."/>
            <person name="Kumar N."/>
            <person name="Patil P.P."/>
            <person name="Chaudhry V."/>
            <person name="Patil P.B."/>
        </authorList>
    </citation>
    <scope>NUCLEOTIDE SEQUENCE [LARGE SCALE GENOMIC DNA]</scope>
    <source>
        <strain evidence="16 17">NS355</strain>
    </source>
</reference>
<keyword evidence="8 10" id="KW-0807">Transducer</keyword>
<protein>
    <submittedName>
        <fullName evidence="16">Signal protein</fullName>
    </submittedName>
</protein>
<evidence type="ECO:0000256" key="8">
    <source>
        <dbReference type="ARBA" id="ARBA00023224"/>
    </source>
</evidence>
<dbReference type="OrthoDB" id="5292010at2"/>